<dbReference type="Proteomes" id="UP001195483">
    <property type="component" value="Unassembled WGS sequence"/>
</dbReference>
<organism evidence="1 2">
    <name type="scientific">Potamilus streckersoni</name>
    <dbReference type="NCBI Taxonomy" id="2493646"/>
    <lineage>
        <taxon>Eukaryota</taxon>
        <taxon>Metazoa</taxon>
        <taxon>Spiralia</taxon>
        <taxon>Lophotrochozoa</taxon>
        <taxon>Mollusca</taxon>
        <taxon>Bivalvia</taxon>
        <taxon>Autobranchia</taxon>
        <taxon>Heteroconchia</taxon>
        <taxon>Palaeoheterodonta</taxon>
        <taxon>Unionida</taxon>
        <taxon>Unionoidea</taxon>
        <taxon>Unionidae</taxon>
        <taxon>Ambleminae</taxon>
        <taxon>Lampsilini</taxon>
        <taxon>Potamilus</taxon>
    </lineage>
</organism>
<gene>
    <name evidence="1" type="ORF">CHS0354_024993</name>
</gene>
<reference evidence="1" key="1">
    <citation type="journal article" date="2021" name="Genome Biol. Evol.">
        <title>A High-Quality Reference Genome for a Parasitic Bivalve with Doubly Uniparental Inheritance (Bivalvia: Unionida).</title>
        <authorList>
            <person name="Smith C.H."/>
        </authorList>
    </citation>
    <scope>NUCLEOTIDE SEQUENCE</scope>
    <source>
        <strain evidence="1">CHS0354</strain>
    </source>
</reference>
<accession>A0AAE0W5W0</accession>
<reference evidence="1" key="2">
    <citation type="journal article" date="2021" name="Genome Biol. Evol.">
        <title>Developing a high-quality reference genome for a parasitic bivalve with doubly uniparental inheritance (Bivalvia: Unionida).</title>
        <authorList>
            <person name="Smith C.H."/>
        </authorList>
    </citation>
    <scope>NUCLEOTIDE SEQUENCE</scope>
    <source>
        <strain evidence="1">CHS0354</strain>
        <tissue evidence="1">Mantle</tissue>
    </source>
</reference>
<reference evidence="1" key="3">
    <citation type="submission" date="2023-05" db="EMBL/GenBank/DDBJ databases">
        <authorList>
            <person name="Smith C.H."/>
        </authorList>
    </citation>
    <scope>NUCLEOTIDE SEQUENCE</scope>
    <source>
        <strain evidence="1">CHS0354</strain>
        <tissue evidence="1">Mantle</tissue>
    </source>
</reference>
<evidence type="ECO:0000313" key="1">
    <source>
        <dbReference type="EMBL" id="KAK3602671.1"/>
    </source>
</evidence>
<comment type="caution">
    <text evidence="1">The sequence shown here is derived from an EMBL/GenBank/DDBJ whole genome shotgun (WGS) entry which is preliminary data.</text>
</comment>
<sequence>MIYQLSSNGYNFISSSHEHNLPTMSEMVTLVCLYQQALPGKDGTQDRTGFSPGKAILICTWCLIQEELILIYLYKYYHL</sequence>
<dbReference type="EMBL" id="JAEAOA010001484">
    <property type="protein sequence ID" value="KAK3602671.1"/>
    <property type="molecule type" value="Genomic_DNA"/>
</dbReference>
<dbReference type="AlphaFoldDB" id="A0AAE0W5W0"/>
<keyword evidence="2" id="KW-1185">Reference proteome</keyword>
<evidence type="ECO:0000313" key="2">
    <source>
        <dbReference type="Proteomes" id="UP001195483"/>
    </source>
</evidence>
<protein>
    <submittedName>
        <fullName evidence="1">Uncharacterized protein</fullName>
    </submittedName>
</protein>
<proteinExistence type="predicted"/>
<name>A0AAE0W5W0_9BIVA</name>